<keyword evidence="7" id="KW-0235">DNA replication</keyword>
<dbReference type="PANTHER" id="PTHR10670:SF0">
    <property type="entry name" value="DNA POLYMERASE EPSILON CATALYTIC SUBUNIT A"/>
    <property type="match status" value="1"/>
</dbReference>
<keyword evidence="13" id="KW-0411">Iron-sulfur</keyword>
<dbReference type="Pfam" id="PF22634">
    <property type="entry name" value="POL2_thumb"/>
    <property type="match status" value="1"/>
</dbReference>
<dbReference type="CDD" id="cd05779">
    <property type="entry name" value="DNA_polB_epsilon_exo"/>
    <property type="match status" value="1"/>
</dbReference>
<evidence type="ECO:0000256" key="3">
    <source>
        <dbReference type="ARBA" id="ARBA00012417"/>
    </source>
</evidence>
<dbReference type="GO" id="GO:0008622">
    <property type="term" value="C:epsilon DNA polymerase complex"/>
    <property type="evidence" value="ECO:0007669"/>
    <property type="project" value="InterPro"/>
</dbReference>
<dbReference type="GO" id="GO:0046983">
    <property type="term" value="F:protein dimerization activity"/>
    <property type="evidence" value="ECO:0007669"/>
    <property type="project" value="InterPro"/>
</dbReference>
<keyword evidence="10" id="KW-0862">Zinc</keyword>
<proteinExistence type="inferred from homology"/>
<keyword evidence="9" id="KW-0863">Zinc-finger</keyword>
<dbReference type="Gene3D" id="3.30.420.10">
    <property type="entry name" value="Ribonuclease H-like superfamily/Ribonuclease H"/>
    <property type="match status" value="1"/>
</dbReference>
<feature type="domain" description="DNA polymerase epsilon catalytic subunit A C-terminal" evidence="17">
    <location>
        <begin position="1883"/>
        <end position="2283"/>
    </location>
</feature>
<dbReference type="EC" id="2.7.7.7" evidence="3"/>
<evidence type="ECO:0000256" key="6">
    <source>
        <dbReference type="ARBA" id="ARBA00022695"/>
    </source>
</evidence>
<dbReference type="SUPFAM" id="SSF53098">
    <property type="entry name" value="Ribonuclease H-like"/>
    <property type="match status" value="1"/>
</dbReference>
<dbReference type="Pfam" id="PF03104">
    <property type="entry name" value="DNA_pol_B_exo1"/>
    <property type="match status" value="1"/>
</dbReference>
<dbReference type="Gene3D" id="3.90.1600.10">
    <property type="entry name" value="Palm domain of DNA polymerase"/>
    <property type="match status" value="1"/>
</dbReference>
<evidence type="ECO:0000256" key="2">
    <source>
        <dbReference type="ARBA" id="ARBA00005755"/>
    </source>
</evidence>
<dbReference type="InterPro" id="IPR055191">
    <property type="entry name" value="POL2_thumb"/>
</dbReference>
<dbReference type="GO" id="GO:0000166">
    <property type="term" value="F:nucleotide binding"/>
    <property type="evidence" value="ECO:0007669"/>
    <property type="project" value="InterPro"/>
</dbReference>
<evidence type="ECO:0000256" key="15">
    <source>
        <dbReference type="ARBA" id="ARBA00023242"/>
    </source>
</evidence>
<keyword evidence="5" id="KW-0808">Transferase</keyword>
<name>A0A6G0T8H6_APHGL</name>
<dbReference type="GO" id="GO:0008270">
    <property type="term" value="F:zinc ion binding"/>
    <property type="evidence" value="ECO:0007669"/>
    <property type="project" value="UniProtKB-KW"/>
</dbReference>
<evidence type="ECO:0000313" key="18">
    <source>
        <dbReference type="EMBL" id="KAE9526819.1"/>
    </source>
</evidence>
<dbReference type="InterPro" id="IPR006133">
    <property type="entry name" value="DNA-dir_DNA_pol_B_exonuc"/>
</dbReference>
<evidence type="ECO:0000256" key="4">
    <source>
        <dbReference type="ARBA" id="ARBA00022485"/>
    </source>
</evidence>
<keyword evidence="15" id="KW-0539">Nucleus</keyword>
<dbReference type="SMART" id="SM01159">
    <property type="entry name" value="DUF1744"/>
    <property type="match status" value="1"/>
</dbReference>
<evidence type="ECO:0000256" key="7">
    <source>
        <dbReference type="ARBA" id="ARBA00022705"/>
    </source>
</evidence>
<dbReference type="GO" id="GO:0051539">
    <property type="term" value="F:4 iron, 4 sulfur cluster binding"/>
    <property type="evidence" value="ECO:0007669"/>
    <property type="project" value="UniProtKB-KW"/>
</dbReference>
<dbReference type="Proteomes" id="UP000475862">
    <property type="component" value="Unassembled WGS sequence"/>
</dbReference>
<protein>
    <recommendedName>
        <fullName evidence="3">DNA-directed DNA polymerase</fullName>
        <ecNumber evidence="3">2.7.7.7</ecNumber>
    </recommendedName>
</protein>
<sequence length="2621" mass="301530">MAPANTGRFVKPLEKSYFNQFKEDSNDVRLKQSIENDIIDNKYGFVRVKDYQEHTGYLINMHSTEIVDEDKRLVAAVDYYFIKDDGSRFRITQPFQPYFFLLAKKEYVQEVVAYISKKFAGSFTSIDTVMKEDLDLPNHLIGLQQRYIKISFATVTEMNKMRQAIMPAVRKNRMALKNNSYYTEMLTESLANLSEVASTKKQVDHMENIIDIREYDVVYHVRVSTDLKIFTGLWYTVQCRGPYNQAIFTHRDDIIDRPDMIVLAFDIETTKLPLKFPDANTDQIMMISYMIDGQGYLINNREIISADVVDFEYTPTPEFEGLFTVFNEPDEAALINRFFEHIMEIRPHIIVTYNGDFFDWPFVETRAAVHDLNMSQEIGFSKNSAGVYSCRPAMHMDCLCWVKRDSYLPVGSQNLKAVAKAKLRYDPVELDPEDMCRLATDEPQVLSNYSVSDAVATYYLYMKYVHPFIFALCTIIPMEPDEVLRKGSGTLCESLLMVEAFHANIIFPNKQEQELNKLSDDGHVLDQETYVGGHVEALESGVFRADIPCRFRLDTSAFDMLIKKSSEIFRFAIEEEEKVPLDSVTNLNEILEDVVKKLEALKADPYPLLKPLIYHLDVGAMYPNIILTNRLQPSAMVNEEICAACDFNIPGAKCQRTMTWQWRGELMPASRTEFQRIQQQLETEKFPGQFPNDPPRAFHQLRRDERATWEKKRLTEYCRKVYKKTHVTKIEERSTTICQKENSFYVDTVRAFRDRRYEYKGLCKVAKKQISEAIAVGDPVEIKSAKNREILYDSLQLAHKCILNSFYGYVMRKGARWHSMEMAGIVCCTGAAIITKAREIIEKIGRPLELDTDGIWCILPSTFPENYNVESTHAKKPKFTVSFPNAVLNSMVKDHFTNHIYHDLVDSKNLIYEQRSENSIFFEVDGPYLAMVLPASKEEGKKLKKRYAVFNLDKSLAELKGFEVKRRGELQIIKIFQSSVFEAFLKGDTLEKCYESVATVADYWLDVLYSKGKNMPDSELFELISENRSMSRKLEDYGAQKSTSISTAKRLAEFLGDQMVKDKGLACRFIISKKPEGTPVTQRAIPLAIFQSELSVKRHYLRRWLGDHSIDDIDIRDVLDWDYYIERLSGTIQKIITIPATLQGVANPVPRVKHPDWLHKKMLMKADPLKQRKITTMFQTKPMDVQENLTEQHALQDIEDFGENEDNNHVDIRPRPMVTKKRKRDPSPIDARNWKEALGPPPPANDIQVGPALDTIDVCDGTGAPKSGGRARCVKIRTPSSIGSKILVRFADERWCGGGTRQFLILSSPLGIYVDTHWEAKVSSVKAVRYQIGDMYDALISLSEKEERHDPITSHKAFTLSNQIKDFSFLVSLVVWYDILFQMNVVSKSMQKSNFDVCNSVKLIEGCYNFLKDHKVTGFEKAISTASELASELGSEPEFKDSKRVRYKKRQFQYEYTAISSIKERFDMLLKHTEIWGFLYNFSKISSFEKDELLKYCADLQIALTDGLESDIEAVFLCDELISIQHFTKINDCNSPLDVLNLIKKNQFEDLYPNIWIALRILFTIPVTVASGERSFSKLELIKTYLRSTISQGTFTSLATLSIENAIAQNLDFSELIKVFTDKKARKNWIIYQKKKWNWQLEMRAKIIGKHGKRLRDDQIHVPKGRAGTLGGFLRRAQQTLLSQPWQIIQVCPSGEPGVLKLWAMVGDELHNIRMNIPRFFYVNQRQTEIDDSEKYISYTKVNMILPRARPVLNLYQYTVLEKDFGETKDNFMCNLSKPGVEGIYETKVTPELRALLNLGCMCSVTLESAKKMAALPDLGNFSLEQMKQVSHKYLTNSSIKDIFLYCNKAPTGIRAMYALFLTPNKKAFVWVTDTVRTNRMANLNTLYSKERSNKISRGHSESSIPPSDVTFEVRVETEERQVYRQIQRTLQSYRDEKRGPTMLVIQSPIDSQVLLSNIPIMTEFPVVTLHVQDSTTSMYAQMEWQRLGCSLIVNHYLNSPENINIMLEQCRYLQIPLGNLPADVTLFASDIFFARHLMKHNFVLWISETDKPDLGGRETDDNRMLMDSEESSSMLVNNEGCYTSYCIELEIDALPVTTLLQSHHIHDFEGTSAGVAFDQIPQASLEEIMDGGTYVTPTYDEIALCSAAFRVLRSMVNVWFRDVVLHKNPFADFQMVHFYRWLRSPNALLYDPALRKTLYSLMRKLFMQLIAEFKRLGSTIIFANFNKIVICTKKKSLEDAIFYVRYVVQNITNKELFHSLQISLGPCWEYLMWLDLWNYSGVKAKFSDELKEAMSDIIDMSNEDVEHLLKEHKAPGPDIEEVGIEMNWNISEFLPNVCHARKHFEETIAVYMSAIYKHMRSIDSVTLKRISESLSQVTQSNMLGVASCEGVAEYAKTVIADELTTRLFSITQKIYKKYPVLDVELQETLSPFLQNKGKHLNPALQFVKTVCKVLSLDFGIEDDVIKLKKNLLRLIGVGNFSDEAEWTDPCLSWTLPEVICKSCNHCRDIDLCKDSHRRVVDGKKTWLCPNCNSCYDNMLIEHFLIDALGRKVMAYTLQDLQCTKCSAIKMENLNAYCSCAGSYTTVIPRNDIMSYLKTFKAIADYYDMTLLQQILKQYLD</sequence>
<dbReference type="GO" id="GO:0003887">
    <property type="term" value="F:DNA-directed DNA polymerase activity"/>
    <property type="evidence" value="ECO:0007669"/>
    <property type="project" value="UniProtKB-KW"/>
</dbReference>
<evidence type="ECO:0000256" key="8">
    <source>
        <dbReference type="ARBA" id="ARBA00022723"/>
    </source>
</evidence>
<dbReference type="InterPro" id="IPR036397">
    <property type="entry name" value="RNaseH_sf"/>
</dbReference>
<dbReference type="FunFam" id="3.90.1600.10:FF:000006">
    <property type="entry name" value="DNA polymerase epsilon catalytic subunit"/>
    <property type="match status" value="1"/>
</dbReference>
<comment type="caution">
    <text evidence="18">The sequence shown here is derived from an EMBL/GenBank/DDBJ whole genome shotgun (WGS) entry which is preliminary data.</text>
</comment>
<dbReference type="SUPFAM" id="SSF56672">
    <property type="entry name" value="DNA/RNA polymerases"/>
    <property type="match status" value="1"/>
</dbReference>
<dbReference type="InterPro" id="IPR042087">
    <property type="entry name" value="DNA_pol_B_thumb"/>
</dbReference>
<dbReference type="InterPro" id="IPR013697">
    <property type="entry name" value="DNA_pol_e_suA_C"/>
</dbReference>
<dbReference type="FunFam" id="1.10.132.60:FF:000002">
    <property type="entry name" value="DNA polymerase epsilon catalytic subunit"/>
    <property type="match status" value="1"/>
</dbReference>
<dbReference type="GO" id="GO:0006272">
    <property type="term" value="P:leading strand elongation"/>
    <property type="evidence" value="ECO:0007669"/>
    <property type="project" value="TreeGrafter"/>
</dbReference>
<dbReference type="Gene3D" id="3.30.342.10">
    <property type="entry name" value="DNA Polymerase, chain B, domain 1"/>
    <property type="match status" value="1"/>
</dbReference>
<dbReference type="InterPro" id="IPR043502">
    <property type="entry name" value="DNA/RNA_pol_sf"/>
</dbReference>
<keyword evidence="8" id="KW-0479">Metal-binding</keyword>
<evidence type="ECO:0000256" key="12">
    <source>
        <dbReference type="ARBA" id="ARBA00023004"/>
    </source>
</evidence>
<dbReference type="Pfam" id="PF05699">
    <property type="entry name" value="Dimer_Tnp_hAT"/>
    <property type="match status" value="1"/>
</dbReference>
<organism evidence="18 19">
    <name type="scientific">Aphis glycines</name>
    <name type="common">Soybean aphid</name>
    <dbReference type="NCBI Taxonomy" id="307491"/>
    <lineage>
        <taxon>Eukaryota</taxon>
        <taxon>Metazoa</taxon>
        <taxon>Ecdysozoa</taxon>
        <taxon>Arthropoda</taxon>
        <taxon>Hexapoda</taxon>
        <taxon>Insecta</taxon>
        <taxon>Pterygota</taxon>
        <taxon>Neoptera</taxon>
        <taxon>Paraneoptera</taxon>
        <taxon>Hemiptera</taxon>
        <taxon>Sternorrhyncha</taxon>
        <taxon>Aphidomorpha</taxon>
        <taxon>Aphidoidea</taxon>
        <taxon>Aphididae</taxon>
        <taxon>Aphidini</taxon>
        <taxon>Aphis</taxon>
        <taxon>Aphis</taxon>
    </lineage>
</organism>
<evidence type="ECO:0000259" key="17">
    <source>
        <dbReference type="SMART" id="SM01159"/>
    </source>
</evidence>
<dbReference type="EMBL" id="VYZN01000054">
    <property type="protein sequence ID" value="KAE9526819.1"/>
    <property type="molecule type" value="Genomic_DNA"/>
</dbReference>
<keyword evidence="11" id="KW-0239">DNA-directed DNA polymerase</keyword>
<feature type="region of interest" description="Disordered" evidence="16">
    <location>
        <begin position="1218"/>
        <end position="1243"/>
    </location>
</feature>
<keyword evidence="4" id="KW-0004">4Fe-4S</keyword>
<dbReference type="CDD" id="cd05535">
    <property type="entry name" value="POLBc_epsilon"/>
    <property type="match status" value="1"/>
</dbReference>
<dbReference type="Gene3D" id="1.10.287.690">
    <property type="entry name" value="Helix hairpin bin"/>
    <property type="match status" value="1"/>
</dbReference>
<reference evidence="18 19" key="1">
    <citation type="submission" date="2019-08" db="EMBL/GenBank/DDBJ databases">
        <title>The genome of the soybean aphid Biotype 1, its phylome, world population structure and adaptation to the North American continent.</title>
        <authorList>
            <person name="Giordano R."/>
            <person name="Donthu R.K."/>
            <person name="Hernandez A.G."/>
            <person name="Wright C.L."/>
            <person name="Zimin A.V."/>
        </authorList>
    </citation>
    <scope>NUCLEOTIDE SEQUENCE [LARGE SCALE GENOMIC DNA]</scope>
    <source>
        <tissue evidence="18">Whole aphids</tissue>
    </source>
</reference>
<dbReference type="GO" id="GO:0006297">
    <property type="term" value="P:nucleotide-excision repair, DNA gap filling"/>
    <property type="evidence" value="ECO:0007669"/>
    <property type="project" value="TreeGrafter"/>
</dbReference>
<dbReference type="GO" id="GO:0000278">
    <property type="term" value="P:mitotic cell cycle"/>
    <property type="evidence" value="ECO:0007669"/>
    <property type="project" value="TreeGrafter"/>
</dbReference>
<dbReference type="FunFam" id="3.30.420.10:FF:000010">
    <property type="entry name" value="DNA polymerase epsilon catalytic subunit"/>
    <property type="match status" value="1"/>
</dbReference>
<evidence type="ECO:0000256" key="11">
    <source>
        <dbReference type="ARBA" id="ARBA00022932"/>
    </source>
</evidence>
<dbReference type="InterPro" id="IPR023211">
    <property type="entry name" value="DNA_pol_palm_dom_sf"/>
</dbReference>
<keyword evidence="6" id="KW-0548">Nucleotidyltransferase</keyword>
<dbReference type="GO" id="GO:0045004">
    <property type="term" value="P:DNA replication proofreading"/>
    <property type="evidence" value="ECO:0007669"/>
    <property type="project" value="TreeGrafter"/>
</dbReference>
<evidence type="ECO:0000256" key="10">
    <source>
        <dbReference type="ARBA" id="ARBA00022833"/>
    </source>
</evidence>
<evidence type="ECO:0000256" key="9">
    <source>
        <dbReference type="ARBA" id="ARBA00022771"/>
    </source>
</evidence>
<dbReference type="SMART" id="SM00486">
    <property type="entry name" value="POLBc"/>
    <property type="match status" value="1"/>
</dbReference>
<dbReference type="OrthoDB" id="10060449at2759"/>
<evidence type="ECO:0000256" key="14">
    <source>
        <dbReference type="ARBA" id="ARBA00023125"/>
    </source>
</evidence>
<dbReference type="InterPro" id="IPR054475">
    <property type="entry name" value="Znf-DPOE"/>
</dbReference>
<dbReference type="Gene3D" id="1.10.132.60">
    <property type="entry name" value="DNA polymerase family B, C-terminal domain"/>
    <property type="match status" value="1"/>
</dbReference>
<gene>
    <name evidence="18" type="ORF">AGLY_013467</name>
</gene>
<dbReference type="GO" id="GO:0006287">
    <property type="term" value="P:base-excision repair, gap-filling"/>
    <property type="evidence" value="ECO:0007669"/>
    <property type="project" value="TreeGrafter"/>
</dbReference>
<comment type="subcellular location">
    <subcellularLocation>
        <location evidence="1">Nucleus</location>
    </subcellularLocation>
</comment>
<keyword evidence="19" id="KW-1185">Reference proteome</keyword>
<accession>A0A6G0T8H6</accession>
<dbReference type="InterPro" id="IPR008906">
    <property type="entry name" value="HATC_C_dom"/>
</dbReference>
<dbReference type="GO" id="GO:0003677">
    <property type="term" value="F:DNA binding"/>
    <property type="evidence" value="ECO:0007669"/>
    <property type="project" value="UniProtKB-KW"/>
</dbReference>
<evidence type="ECO:0000256" key="1">
    <source>
        <dbReference type="ARBA" id="ARBA00004123"/>
    </source>
</evidence>
<dbReference type="Pfam" id="PF08490">
    <property type="entry name" value="DUF1744"/>
    <property type="match status" value="1"/>
</dbReference>
<keyword evidence="14" id="KW-0238">DNA-binding</keyword>
<evidence type="ECO:0000313" key="19">
    <source>
        <dbReference type="Proteomes" id="UP000475862"/>
    </source>
</evidence>
<dbReference type="GO" id="GO:0008310">
    <property type="term" value="F:single-stranded DNA 3'-5' DNA exonuclease activity"/>
    <property type="evidence" value="ECO:0007669"/>
    <property type="project" value="TreeGrafter"/>
</dbReference>
<comment type="similarity">
    <text evidence="2">Belongs to the DNA polymerase type-B family.</text>
</comment>
<evidence type="ECO:0000256" key="5">
    <source>
        <dbReference type="ARBA" id="ARBA00022679"/>
    </source>
</evidence>
<dbReference type="Pfam" id="PF22912">
    <property type="entry name" value="zf-DPOE"/>
    <property type="match status" value="1"/>
</dbReference>
<dbReference type="InterPro" id="IPR029703">
    <property type="entry name" value="POL2"/>
</dbReference>
<dbReference type="Pfam" id="PF23250">
    <property type="entry name" value="zf_DPOE_2"/>
    <property type="match status" value="1"/>
</dbReference>
<evidence type="ECO:0000256" key="16">
    <source>
        <dbReference type="SAM" id="MobiDB-lite"/>
    </source>
</evidence>
<keyword evidence="12" id="KW-0408">Iron</keyword>
<dbReference type="PANTHER" id="PTHR10670">
    <property type="entry name" value="DNA POLYMERASE EPSILON CATALYTIC SUBUNIT A"/>
    <property type="match status" value="1"/>
</dbReference>
<dbReference type="InterPro" id="IPR006172">
    <property type="entry name" value="DNA-dir_DNA_pol_B"/>
</dbReference>
<evidence type="ECO:0000256" key="13">
    <source>
        <dbReference type="ARBA" id="ARBA00023014"/>
    </source>
</evidence>
<dbReference type="InterPro" id="IPR012337">
    <property type="entry name" value="RNaseH-like_sf"/>
</dbReference>